<reference evidence="1 2" key="1">
    <citation type="submission" date="2014-09" db="EMBL/GenBank/DDBJ databases">
        <authorList>
            <person name="Regsiter A."/>
        </authorList>
    </citation>
    <scope>NUCLEOTIDE SEQUENCE [LARGE SCALE GENOMIC DNA]</scope>
</reference>
<evidence type="ECO:0000313" key="2">
    <source>
        <dbReference type="Proteomes" id="UP000052230"/>
    </source>
</evidence>
<proteinExistence type="predicted"/>
<gene>
    <name evidence="1" type="ORF">XAC3562_610101</name>
</gene>
<evidence type="ECO:0000313" key="1">
    <source>
        <dbReference type="EMBL" id="CEG17229.1"/>
    </source>
</evidence>
<sequence length="23" mass="2772">MRDDALVKESLRSKKVNFPFYDL</sequence>
<keyword evidence="2" id="KW-1185">Reference proteome</keyword>
<accession>A0A0U5FFX5</accession>
<organism evidence="1 2">
    <name type="scientific">Xanthomonas citri pv. citri</name>
    <dbReference type="NCBI Taxonomy" id="611301"/>
    <lineage>
        <taxon>Bacteria</taxon>
        <taxon>Pseudomonadati</taxon>
        <taxon>Pseudomonadota</taxon>
        <taxon>Gammaproteobacteria</taxon>
        <taxon>Lysobacterales</taxon>
        <taxon>Lysobacteraceae</taxon>
        <taxon>Xanthomonas</taxon>
    </lineage>
</organism>
<protein>
    <submittedName>
        <fullName evidence="1">Uncharacterized protein</fullName>
    </submittedName>
</protein>
<comment type="caution">
    <text evidence="1">The sequence shown here is derived from an EMBL/GenBank/DDBJ whole genome shotgun (WGS) entry which is preliminary data.</text>
</comment>
<dbReference type="Proteomes" id="UP000052230">
    <property type="component" value="Unassembled WGS sequence"/>
</dbReference>
<dbReference type="AlphaFoldDB" id="A0A0U5FFX5"/>
<dbReference type="EMBL" id="CCXZ01000157">
    <property type="protein sequence ID" value="CEG17229.1"/>
    <property type="molecule type" value="Genomic_DNA"/>
</dbReference>
<name>A0A0U5FFX5_XANCI</name>